<reference evidence="7" key="1">
    <citation type="journal article" date="2021" name="PeerJ">
        <title>Extensive microbial diversity within the chicken gut microbiome revealed by metagenomics and culture.</title>
        <authorList>
            <person name="Gilroy R."/>
            <person name="Ravi A."/>
            <person name="Getino M."/>
            <person name="Pursley I."/>
            <person name="Horton D.L."/>
            <person name="Alikhan N.F."/>
            <person name="Baker D."/>
            <person name="Gharbi K."/>
            <person name="Hall N."/>
            <person name="Watson M."/>
            <person name="Adriaenssens E.M."/>
            <person name="Foster-Nyarko E."/>
            <person name="Jarju S."/>
            <person name="Secka A."/>
            <person name="Antonio M."/>
            <person name="Oren A."/>
            <person name="Chaudhuri R.R."/>
            <person name="La Ragione R."/>
            <person name="Hildebrand F."/>
            <person name="Pallen M.J."/>
        </authorList>
    </citation>
    <scope>NUCLEOTIDE SEQUENCE</scope>
    <source>
        <strain evidence="7">4100</strain>
    </source>
</reference>
<accession>A0A921EA06</accession>
<evidence type="ECO:0000256" key="5">
    <source>
        <dbReference type="ARBA" id="ARBA00023273"/>
    </source>
</evidence>
<organism evidence="7 8">
    <name type="scientific">Candidatus Amulumruptor caecigallinarius</name>
    <dbReference type="NCBI Taxonomy" id="2109911"/>
    <lineage>
        <taxon>Bacteria</taxon>
        <taxon>Pseudomonadati</taxon>
        <taxon>Bacteroidota</taxon>
        <taxon>Bacteroidia</taxon>
        <taxon>Bacteroidales</taxon>
        <taxon>Muribaculaceae</taxon>
        <taxon>Candidatus Amulumruptor</taxon>
    </lineage>
</organism>
<reference evidence="7" key="2">
    <citation type="submission" date="2021-09" db="EMBL/GenBank/DDBJ databases">
        <authorList>
            <person name="Gilroy R."/>
        </authorList>
    </citation>
    <scope>NUCLEOTIDE SEQUENCE</scope>
    <source>
        <strain evidence="7">4100</strain>
    </source>
</reference>
<evidence type="ECO:0000256" key="2">
    <source>
        <dbReference type="ARBA" id="ARBA00004496"/>
    </source>
</evidence>
<protein>
    <submittedName>
        <fullName evidence="7">DUF1573 domain-containing protein</fullName>
    </submittedName>
</protein>
<dbReference type="AlphaFoldDB" id="A0A921EA06"/>
<keyword evidence="5" id="KW-0966">Cell projection</keyword>
<evidence type="ECO:0000259" key="6">
    <source>
        <dbReference type="Pfam" id="PF22544"/>
    </source>
</evidence>
<sequence>MKRTHLIQLSLTATMMTAAVIVCHARKEVSWVETTHDFAVFNEDDGKVTTVFKGVNTGDEPVQVVSARATCGCTRPKFDSRPVHPGDTIRIQVSYDPSGRPGRFDKKIYVDLDTDPSRHTLHVKGTAIGSASSLTAHYPIQAENIRLQKDMLMLGDMHKGAIKSAYIECYNVGNDSITPILKYAPDYIHLLSSPAKIAPGEQAILSATIYSINAPVYGLLTDSIKIEMRPDSSPSSFLSIPVTAFINEDFSVWDEKALANAPESTLSVDKVDLGNIDSLSATPISYTATLSNTGKNALIVRRVYSPDDGITVTTGNKKVKKGDSTTVTITVSPEYIRNKEIINTSFVLITNDPSNPVRTVRIVGMID</sequence>
<proteinExistence type="predicted"/>
<dbReference type="Pfam" id="PF07610">
    <property type="entry name" value="DUF1573"/>
    <property type="match status" value="1"/>
</dbReference>
<dbReference type="GO" id="GO:0005737">
    <property type="term" value="C:cytoplasm"/>
    <property type="evidence" value="ECO:0007669"/>
    <property type="project" value="UniProtKB-SubCell"/>
</dbReference>
<evidence type="ECO:0000256" key="3">
    <source>
        <dbReference type="ARBA" id="ARBA00022490"/>
    </source>
</evidence>
<evidence type="ECO:0000313" key="8">
    <source>
        <dbReference type="Proteomes" id="UP000711407"/>
    </source>
</evidence>
<feature type="domain" description="HYDIN/VesB/CFA65-like Ig-like" evidence="6">
    <location>
        <begin position="266"/>
        <end position="362"/>
    </location>
</feature>
<evidence type="ECO:0000313" key="7">
    <source>
        <dbReference type="EMBL" id="HJE39783.1"/>
    </source>
</evidence>
<dbReference type="PANTHER" id="PTHR37833:SF1">
    <property type="entry name" value="SIGNAL PEPTIDE PROTEIN"/>
    <property type="match status" value="1"/>
</dbReference>
<dbReference type="InterPro" id="IPR053879">
    <property type="entry name" value="HYDIN_VesB_CFA65-like_Ig"/>
</dbReference>
<dbReference type="Proteomes" id="UP000711407">
    <property type="component" value="Unassembled WGS sequence"/>
</dbReference>
<keyword evidence="3" id="KW-0963">Cytoplasm</keyword>
<dbReference type="InterPro" id="IPR011467">
    <property type="entry name" value="DUF1573"/>
</dbReference>
<evidence type="ECO:0000256" key="1">
    <source>
        <dbReference type="ARBA" id="ARBA00004138"/>
    </source>
</evidence>
<keyword evidence="4" id="KW-0969">Cilium</keyword>
<dbReference type="EMBL" id="DYXT01000045">
    <property type="protein sequence ID" value="HJE39783.1"/>
    <property type="molecule type" value="Genomic_DNA"/>
</dbReference>
<evidence type="ECO:0000256" key="4">
    <source>
        <dbReference type="ARBA" id="ARBA00023069"/>
    </source>
</evidence>
<name>A0A921EA06_9BACT</name>
<comment type="subcellular location">
    <subcellularLocation>
        <location evidence="1">Cell projection</location>
        <location evidence="1">Cilium</location>
    </subcellularLocation>
    <subcellularLocation>
        <location evidence="2">Cytoplasm</location>
    </subcellularLocation>
</comment>
<dbReference type="InterPro" id="IPR013783">
    <property type="entry name" value="Ig-like_fold"/>
</dbReference>
<gene>
    <name evidence="7" type="ORF">K8V47_08525</name>
</gene>
<comment type="caution">
    <text evidence="7">The sequence shown here is derived from an EMBL/GenBank/DDBJ whole genome shotgun (WGS) entry which is preliminary data.</text>
</comment>
<dbReference type="Gene3D" id="2.60.40.10">
    <property type="entry name" value="Immunoglobulins"/>
    <property type="match status" value="2"/>
</dbReference>
<dbReference type="Pfam" id="PF22544">
    <property type="entry name" value="HYDIN_VesB_CFA65-like_Ig"/>
    <property type="match status" value="1"/>
</dbReference>
<dbReference type="PANTHER" id="PTHR37833">
    <property type="entry name" value="LIPOPROTEIN-RELATED"/>
    <property type="match status" value="1"/>
</dbReference>